<feature type="non-terminal residue" evidence="2">
    <location>
        <position position="1"/>
    </location>
</feature>
<dbReference type="SUPFAM" id="SSF63411">
    <property type="entry name" value="LuxS/MPP-like metallohydrolase"/>
    <property type="match status" value="1"/>
</dbReference>
<dbReference type="EMBL" id="UINC01077993">
    <property type="protein sequence ID" value="SVC18626.1"/>
    <property type="molecule type" value="Genomic_DNA"/>
</dbReference>
<name>A0A382K3N3_9ZZZZ</name>
<evidence type="ECO:0000313" key="2">
    <source>
        <dbReference type="EMBL" id="SVC18626.1"/>
    </source>
</evidence>
<protein>
    <recommendedName>
        <fullName evidence="1">Peptidase M16 C-terminal domain-containing protein</fullName>
    </recommendedName>
</protein>
<dbReference type="PANTHER" id="PTHR43016:SF13">
    <property type="entry name" value="PRESEQUENCE PROTEASE, MITOCHONDRIAL"/>
    <property type="match status" value="1"/>
</dbReference>
<gene>
    <name evidence="2" type="ORF">METZ01_LOCUS271480</name>
</gene>
<dbReference type="Pfam" id="PF05193">
    <property type="entry name" value="Peptidase_M16_C"/>
    <property type="match status" value="1"/>
</dbReference>
<dbReference type="PANTHER" id="PTHR43016">
    <property type="entry name" value="PRESEQUENCE PROTEASE"/>
    <property type="match status" value="1"/>
</dbReference>
<dbReference type="InterPro" id="IPR007863">
    <property type="entry name" value="Peptidase_M16_C"/>
</dbReference>
<dbReference type="Gene3D" id="3.30.830.10">
    <property type="entry name" value="Metalloenzyme, LuxS/M16 peptidase-like"/>
    <property type="match status" value="1"/>
</dbReference>
<feature type="non-terminal residue" evidence="2">
    <location>
        <position position="427"/>
    </location>
</feature>
<reference evidence="2" key="1">
    <citation type="submission" date="2018-05" db="EMBL/GenBank/DDBJ databases">
        <authorList>
            <person name="Lanie J.A."/>
            <person name="Ng W.-L."/>
            <person name="Kazmierczak K.M."/>
            <person name="Andrzejewski T.M."/>
            <person name="Davidsen T.M."/>
            <person name="Wayne K.J."/>
            <person name="Tettelin H."/>
            <person name="Glass J.I."/>
            <person name="Rusch D."/>
            <person name="Podicherti R."/>
            <person name="Tsui H.-C.T."/>
            <person name="Winkler M.E."/>
        </authorList>
    </citation>
    <scope>NUCLEOTIDE SEQUENCE</scope>
</reference>
<accession>A0A382K3N3</accession>
<proteinExistence type="predicted"/>
<dbReference type="GO" id="GO:0046872">
    <property type="term" value="F:metal ion binding"/>
    <property type="evidence" value="ECO:0007669"/>
    <property type="project" value="InterPro"/>
</dbReference>
<evidence type="ECO:0000259" key="1">
    <source>
        <dbReference type="Pfam" id="PF05193"/>
    </source>
</evidence>
<dbReference type="AlphaFoldDB" id="A0A382K3N3"/>
<dbReference type="InterPro" id="IPR011249">
    <property type="entry name" value="Metalloenz_LuxS/M16"/>
</dbReference>
<sequence>PNVSLTEVDFIDLPTATQSSISVTNNVDLKMSDEDYHIALITNNILGGGGEGYLFKNLREEHGYTYGAYSRLGSDRYGVARFTAGAKVRNMVTDSAVTEIVKEIVRIRTEAVDAELLKNAKAKYVGNFIRRIESPQTVANYALNIKLNELPKDFYETYLEKINAVSAADVKRVANKYFQLANTRIIVVGKGSDVVANLEEVGFPINYFDHYANPVAKPVFNKAIPEGLTASEVMNSYINAIGGRDLLESVSSLVQKADVTIPAPFKPQATIKQMVPNKYSMKMEASMNGQTMKLGGMSFDGETGYNEGPQGRNTLDEKVINDLKAVKGIFPELYYSEDEIELMSINSIEFQDVYKVKITEGEKVSYKYYSVDSALLLSEDKEDDNNNITSTNYGDYRDVNGIKFPFYIDIPSQKLELNITEILINEE</sequence>
<organism evidence="2">
    <name type="scientific">marine metagenome</name>
    <dbReference type="NCBI Taxonomy" id="408172"/>
    <lineage>
        <taxon>unclassified sequences</taxon>
        <taxon>metagenomes</taxon>
        <taxon>ecological metagenomes</taxon>
    </lineage>
</organism>
<feature type="domain" description="Peptidase M16 C-terminal" evidence="1">
    <location>
        <begin position="10"/>
        <end position="123"/>
    </location>
</feature>